<evidence type="ECO:0000256" key="7">
    <source>
        <dbReference type="ARBA" id="ARBA00023172"/>
    </source>
</evidence>
<evidence type="ECO:0000256" key="5">
    <source>
        <dbReference type="ARBA" id="ARBA00022908"/>
    </source>
</evidence>
<dbReference type="Gene3D" id="1.10.150.130">
    <property type="match status" value="1"/>
</dbReference>
<reference evidence="12 13" key="1">
    <citation type="submission" date="2018-08" db="EMBL/GenBank/DDBJ databases">
        <title>Genomic Encyclopedia of Archaeal and Bacterial Type Strains, Phase II (KMG-II): from individual species to whole genera.</title>
        <authorList>
            <person name="Goeker M."/>
        </authorList>
    </citation>
    <scope>NUCLEOTIDE SEQUENCE [LARGE SCALE GENOMIC DNA]</scope>
    <source>
        <strain evidence="12 13">DSM 5002</strain>
    </source>
</reference>
<evidence type="ECO:0000313" key="13">
    <source>
        <dbReference type="Proteomes" id="UP000266273"/>
    </source>
</evidence>
<feature type="active site" description="O-(3'-phospho-DNA)-tyrosine intermediate" evidence="9">
    <location>
        <position position="301"/>
    </location>
</feature>
<evidence type="ECO:0000256" key="1">
    <source>
        <dbReference type="ARBA" id="ARBA00004496"/>
    </source>
</evidence>
<comment type="similarity">
    <text evidence="9">Belongs to the 'phage' integrase family. XerC subfamily.</text>
</comment>
<evidence type="ECO:0000256" key="8">
    <source>
        <dbReference type="ARBA" id="ARBA00023306"/>
    </source>
</evidence>
<dbReference type="InterPro" id="IPR050090">
    <property type="entry name" value="Tyrosine_recombinase_XerCD"/>
</dbReference>
<evidence type="ECO:0000259" key="11">
    <source>
        <dbReference type="PROSITE" id="PS51900"/>
    </source>
</evidence>
<evidence type="ECO:0000313" key="12">
    <source>
        <dbReference type="EMBL" id="RIA47706.1"/>
    </source>
</evidence>
<dbReference type="AlphaFoldDB" id="A0A397PDX1"/>
<dbReference type="Gene3D" id="1.10.443.10">
    <property type="entry name" value="Intergrase catalytic core"/>
    <property type="match status" value="1"/>
</dbReference>
<accession>A0A397PDX1</accession>
<dbReference type="Proteomes" id="UP000266273">
    <property type="component" value="Unassembled WGS sequence"/>
</dbReference>
<dbReference type="Pfam" id="PF02899">
    <property type="entry name" value="Phage_int_SAM_1"/>
    <property type="match status" value="1"/>
</dbReference>
<dbReference type="GO" id="GO:0006313">
    <property type="term" value="P:DNA transposition"/>
    <property type="evidence" value="ECO:0007669"/>
    <property type="project" value="UniProtKB-UniRule"/>
</dbReference>
<dbReference type="RefSeq" id="WP_119062069.1">
    <property type="nucleotide sequence ID" value="NZ_QXDF01000002.1"/>
</dbReference>
<dbReference type="InterPro" id="IPR002104">
    <property type="entry name" value="Integrase_catalytic"/>
</dbReference>
<dbReference type="HAMAP" id="MF_01808">
    <property type="entry name" value="Recomb_XerC_XerD"/>
    <property type="match status" value="1"/>
</dbReference>
<dbReference type="GO" id="GO:0005737">
    <property type="term" value="C:cytoplasm"/>
    <property type="evidence" value="ECO:0007669"/>
    <property type="project" value="UniProtKB-SubCell"/>
</dbReference>
<dbReference type="GO" id="GO:0009037">
    <property type="term" value="F:tyrosine-based site-specific recombinase activity"/>
    <property type="evidence" value="ECO:0007669"/>
    <property type="project" value="UniProtKB-UniRule"/>
</dbReference>
<feature type="domain" description="Tyr recombinase" evidence="10">
    <location>
        <begin position="127"/>
        <end position="314"/>
    </location>
</feature>
<evidence type="ECO:0000256" key="2">
    <source>
        <dbReference type="ARBA" id="ARBA00022490"/>
    </source>
</evidence>
<dbReference type="PANTHER" id="PTHR30349">
    <property type="entry name" value="PHAGE INTEGRASE-RELATED"/>
    <property type="match status" value="1"/>
</dbReference>
<proteinExistence type="inferred from homology"/>
<evidence type="ECO:0000256" key="4">
    <source>
        <dbReference type="ARBA" id="ARBA00022829"/>
    </source>
</evidence>
<feature type="active site" evidence="9">
    <location>
        <position position="266"/>
    </location>
</feature>
<feature type="active site" evidence="9">
    <location>
        <position position="269"/>
    </location>
</feature>
<keyword evidence="5 9" id="KW-0229">DNA integration</keyword>
<dbReference type="GO" id="GO:0007059">
    <property type="term" value="P:chromosome segregation"/>
    <property type="evidence" value="ECO:0007669"/>
    <property type="project" value="UniProtKB-UniRule"/>
</dbReference>
<dbReference type="CDD" id="cd00798">
    <property type="entry name" value="INT_XerDC_C"/>
    <property type="match status" value="1"/>
</dbReference>
<dbReference type="Pfam" id="PF00589">
    <property type="entry name" value="Phage_integrase"/>
    <property type="match status" value="1"/>
</dbReference>
<evidence type="ECO:0000256" key="9">
    <source>
        <dbReference type="HAMAP-Rule" id="MF_01808"/>
    </source>
</evidence>
<dbReference type="InterPro" id="IPR010998">
    <property type="entry name" value="Integrase_recombinase_N"/>
</dbReference>
<dbReference type="InterPro" id="IPR023009">
    <property type="entry name" value="Tyrosine_recombinase_XerC/XerD"/>
</dbReference>
<feature type="domain" description="Core-binding (CB)" evidence="11">
    <location>
        <begin position="15"/>
        <end position="106"/>
    </location>
</feature>
<dbReference type="OrthoDB" id="9801717at2"/>
<evidence type="ECO:0000259" key="10">
    <source>
        <dbReference type="PROSITE" id="PS51898"/>
    </source>
</evidence>
<dbReference type="SUPFAM" id="SSF47823">
    <property type="entry name" value="lambda integrase-like, N-terminal domain"/>
    <property type="match status" value="1"/>
</dbReference>
<keyword evidence="3 9" id="KW-0132">Cell division</keyword>
<sequence length="323" mass="35715">MNTVIPRNLDFSAQPDLAEAIRGWLAFLRHERGSGTNTLDAYARDLRQFCVFLSEHLGAPPALRDFNALTAADFRAFLAWRRTQGASSRSLSRSLSALRACFRHLERAGHLKNRAVLAVALPRVPRALPRPLTEDKARAVVSESREDDGRDRAPWVGLRDQAVILLLYGSGLRISEALSLNRRDAPLPPRDVLRVKGKGDHERVVPVLPIAQEAVLQYLDACPYSLMSDDPLFVGVRGGRLSPRIVQLLIARLRAALDLPPTATPHALRHSFATHLLGSGADLRAIQELLGHASLSTTQVYTDVDRQALLNVYAKAHPRGRQK</sequence>
<keyword evidence="6 9" id="KW-0238">DNA-binding</keyword>
<keyword evidence="8 9" id="KW-0131">Cell cycle</keyword>
<dbReference type="EMBL" id="QXDF01000002">
    <property type="protein sequence ID" value="RIA47706.1"/>
    <property type="molecule type" value="Genomic_DNA"/>
</dbReference>
<dbReference type="InterPro" id="IPR004107">
    <property type="entry name" value="Integrase_SAM-like_N"/>
</dbReference>
<dbReference type="InterPro" id="IPR011010">
    <property type="entry name" value="DNA_brk_join_enz"/>
</dbReference>
<comment type="function">
    <text evidence="9">Site-specific tyrosine recombinase, which acts by catalyzing the cutting and rejoining of the recombining DNA molecules. The XerC-XerD complex is essential to convert dimers of the bacterial chromosome into monomers to permit their segregation at cell division. It also contributes to the segregational stability of plasmids.</text>
</comment>
<dbReference type="InterPro" id="IPR013762">
    <property type="entry name" value="Integrase-like_cat_sf"/>
</dbReference>
<feature type="active site" evidence="9">
    <location>
        <position position="173"/>
    </location>
</feature>
<gene>
    <name evidence="9" type="primary">xerC</name>
    <name evidence="12" type="ORF">BXY53_2273</name>
</gene>
<name>A0A397PDX1_9HYPH</name>
<evidence type="ECO:0000256" key="3">
    <source>
        <dbReference type="ARBA" id="ARBA00022618"/>
    </source>
</evidence>
<keyword evidence="13" id="KW-1185">Reference proteome</keyword>
<feature type="active site" evidence="9">
    <location>
        <position position="198"/>
    </location>
</feature>
<feature type="active site" evidence="9">
    <location>
        <position position="292"/>
    </location>
</feature>
<keyword evidence="2 9" id="KW-0963">Cytoplasm</keyword>
<dbReference type="InterPro" id="IPR044068">
    <property type="entry name" value="CB"/>
</dbReference>
<comment type="caution">
    <text evidence="12">The sequence shown here is derived from an EMBL/GenBank/DDBJ whole genome shotgun (WGS) entry which is preliminary data.</text>
</comment>
<comment type="subcellular location">
    <subcellularLocation>
        <location evidence="1 9">Cytoplasm</location>
    </subcellularLocation>
</comment>
<comment type="subunit">
    <text evidence="9">Forms a cyclic heterotetrameric complex composed of two molecules of XerC and two molecules of XerD.</text>
</comment>
<dbReference type="GO" id="GO:0003677">
    <property type="term" value="F:DNA binding"/>
    <property type="evidence" value="ECO:0007669"/>
    <property type="project" value="UniProtKB-UniRule"/>
</dbReference>
<dbReference type="SUPFAM" id="SSF56349">
    <property type="entry name" value="DNA breaking-rejoining enzymes"/>
    <property type="match status" value="1"/>
</dbReference>
<keyword evidence="4 9" id="KW-0159">Chromosome partition</keyword>
<dbReference type="PROSITE" id="PS51900">
    <property type="entry name" value="CB"/>
    <property type="match status" value="1"/>
</dbReference>
<dbReference type="PROSITE" id="PS51898">
    <property type="entry name" value="TYR_RECOMBINASE"/>
    <property type="match status" value="1"/>
</dbReference>
<organism evidence="12 13">
    <name type="scientific">Dichotomicrobium thermohalophilum</name>
    <dbReference type="NCBI Taxonomy" id="933063"/>
    <lineage>
        <taxon>Bacteria</taxon>
        <taxon>Pseudomonadati</taxon>
        <taxon>Pseudomonadota</taxon>
        <taxon>Alphaproteobacteria</taxon>
        <taxon>Hyphomicrobiales</taxon>
        <taxon>Hyphomicrobiaceae</taxon>
        <taxon>Dichotomicrobium</taxon>
    </lineage>
</organism>
<dbReference type="PANTHER" id="PTHR30349:SF90">
    <property type="entry name" value="TYROSINE RECOMBINASE XERD"/>
    <property type="match status" value="1"/>
</dbReference>
<keyword evidence="7 9" id="KW-0233">DNA recombination</keyword>
<protein>
    <recommendedName>
        <fullName evidence="9">Tyrosine recombinase XerC</fullName>
    </recommendedName>
</protein>
<evidence type="ECO:0000256" key="6">
    <source>
        <dbReference type="ARBA" id="ARBA00023125"/>
    </source>
</evidence>
<dbReference type="GO" id="GO:0051301">
    <property type="term" value="P:cell division"/>
    <property type="evidence" value="ECO:0007669"/>
    <property type="project" value="UniProtKB-KW"/>
</dbReference>